<dbReference type="PRINTS" id="PR00080">
    <property type="entry name" value="SDRFAMILY"/>
</dbReference>
<evidence type="ECO:0000313" key="3">
    <source>
        <dbReference type="Proteomes" id="UP001143362"/>
    </source>
</evidence>
<dbReference type="PANTHER" id="PTHR42879:SF6">
    <property type="entry name" value="NADPH-DEPENDENT REDUCTASE BACG"/>
    <property type="match status" value="1"/>
</dbReference>
<dbReference type="Pfam" id="PF13561">
    <property type="entry name" value="adh_short_C2"/>
    <property type="match status" value="1"/>
</dbReference>
<dbReference type="Proteomes" id="UP001143362">
    <property type="component" value="Unassembled WGS sequence"/>
</dbReference>
<sequence length="262" mass="27230">MDFGLKDRSVLVTAASKGIGKATALGFLREGARVTICARDAVTLEAARDELIGAGGGQVFALQADVTEPEQLAALVEAANAAHGQVEVLVNNAGGPPPGDHSSITDAQWAQSFELTLQSAVRLTNLVLPEMQKVGWGRVINISSYSVKQPLDNMMLSNSLRLAVLGWAKTLANEVADSGVLVNTVCPGWTDTDRVSGMLQQRSAASCATIESLRKSIEAKIPLGRVASAEEIANVVVFLASNAASYMTGTAIAVDGGAAQVV</sequence>
<proteinExistence type="inferred from homology"/>
<dbReference type="InterPro" id="IPR036291">
    <property type="entry name" value="NAD(P)-bd_dom_sf"/>
</dbReference>
<dbReference type="SUPFAM" id="SSF51735">
    <property type="entry name" value="NAD(P)-binding Rossmann-fold domains"/>
    <property type="match status" value="1"/>
</dbReference>
<dbReference type="RefSeq" id="WP_279247465.1">
    <property type="nucleotide sequence ID" value="NZ_SHNN01000008.1"/>
</dbReference>
<dbReference type="InterPro" id="IPR002347">
    <property type="entry name" value="SDR_fam"/>
</dbReference>
<comment type="similarity">
    <text evidence="1">Belongs to the short-chain dehydrogenases/reductases (SDR) family.</text>
</comment>
<dbReference type="CDD" id="cd05344">
    <property type="entry name" value="BKR_like_SDR_like"/>
    <property type="match status" value="1"/>
</dbReference>
<dbReference type="EMBL" id="SHNN01000008">
    <property type="protein sequence ID" value="MCX2983424.1"/>
    <property type="molecule type" value="Genomic_DNA"/>
</dbReference>
<evidence type="ECO:0000256" key="1">
    <source>
        <dbReference type="ARBA" id="ARBA00006484"/>
    </source>
</evidence>
<gene>
    <name evidence="2" type="ORF">EYC98_21400</name>
</gene>
<dbReference type="PANTHER" id="PTHR42879">
    <property type="entry name" value="3-OXOACYL-(ACYL-CARRIER-PROTEIN) REDUCTASE"/>
    <property type="match status" value="1"/>
</dbReference>
<reference evidence="2" key="1">
    <citation type="submission" date="2019-02" db="EMBL/GenBank/DDBJ databases">
        <authorList>
            <person name="Li S.-H."/>
        </authorList>
    </citation>
    <scope>NUCLEOTIDE SEQUENCE</scope>
    <source>
        <strain evidence="2">IMCC14734</strain>
    </source>
</reference>
<dbReference type="InterPro" id="IPR050259">
    <property type="entry name" value="SDR"/>
</dbReference>
<dbReference type="Gene3D" id="3.40.50.720">
    <property type="entry name" value="NAD(P)-binding Rossmann-like Domain"/>
    <property type="match status" value="1"/>
</dbReference>
<accession>A0ABT3TM61</accession>
<keyword evidence="3" id="KW-1185">Reference proteome</keyword>
<dbReference type="PRINTS" id="PR00081">
    <property type="entry name" value="GDHRDH"/>
</dbReference>
<name>A0ABT3TM61_9GAMM</name>
<evidence type="ECO:0000313" key="2">
    <source>
        <dbReference type="EMBL" id="MCX2983424.1"/>
    </source>
</evidence>
<protein>
    <submittedName>
        <fullName evidence="2">SDR family oxidoreductase</fullName>
    </submittedName>
</protein>
<organism evidence="2 3">
    <name type="scientific">Candidatus Litorirhabdus singularis</name>
    <dbReference type="NCBI Taxonomy" id="2518993"/>
    <lineage>
        <taxon>Bacteria</taxon>
        <taxon>Pseudomonadati</taxon>
        <taxon>Pseudomonadota</taxon>
        <taxon>Gammaproteobacteria</taxon>
        <taxon>Cellvibrionales</taxon>
        <taxon>Halieaceae</taxon>
        <taxon>Candidatus Litorirhabdus</taxon>
    </lineage>
</organism>
<comment type="caution">
    <text evidence="2">The sequence shown here is derived from an EMBL/GenBank/DDBJ whole genome shotgun (WGS) entry which is preliminary data.</text>
</comment>